<dbReference type="Proteomes" id="UP000509222">
    <property type="component" value="Chromosome"/>
</dbReference>
<accession>A0A7H8QC48</accession>
<evidence type="ECO:0000313" key="3">
    <source>
        <dbReference type="Proteomes" id="UP000509222"/>
    </source>
</evidence>
<reference evidence="3" key="1">
    <citation type="submission" date="2020-06" db="EMBL/GenBank/DDBJ databases">
        <title>Isolation of Planomicrobium glaciei.</title>
        <authorList>
            <person name="Malisova L."/>
            <person name="Safrankova R."/>
            <person name="Jakubu V."/>
            <person name="Spanelova P."/>
        </authorList>
    </citation>
    <scope>NUCLEOTIDE SEQUENCE [LARGE SCALE GENOMIC DNA]</scope>
    <source>
        <strain evidence="3">NRL-ATB46093</strain>
    </source>
</reference>
<dbReference type="RefSeq" id="WP_115650554.1">
    <property type="nucleotide sequence ID" value="NZ_CP051177.1"/>
</dbReference>
<keyword evidence="3" id="KW-1185">Reference proteome</keyword>
<evidence type="ECO:0000259" key="1">
    <source>
        <dbReference type="Pfam" id="PF14300"/>
    </source>
</evidence>
<organism evidence="2 3">
    <name type="scientific">Planococcus glaciei</name>
    <dbReference type="NCBI Taxonomy" id="459472"/>
    <lineage>
        <taxon>Bacteria</taxon>
        <taxon>Bacillati</taxon>
        <taxon>Bacillota</taxon>
        <taxon>Bacilli</taxon>
        <taxon>Bacillales</taxon>
        <taxon>Caryophanaceae</taxon>
        <taxon>Planococcus</taxon>
    </lineage>
</organism>
<dbReference type="Pfam" id="PF14300">
    <property type="entry name" value="DMP19"/>
    <property type="match status" value="1"/>
</dbReference>
<name>A0A7H8QC48_9BACL</name>
<feature type="domain" description="DNA mimic protein DMP19 C-terminal" evidence="1">
    <location>
        <begin position="41"/>
        <end position="143"/>
    </location>
</feature>
<dbReference type="EMBL" id="CP051177">
    <property type="protein sequence ID" value="QKX51604.1"/>
    <property type="molecule type" value="Genomic_DNA"/>
</dbReference>
<protein>
    <recommendedName>
        <fullName evidence="1">DNA mimic protein DMP19 C-terminal domain-containing protein</fullName>
    </recommendedName>
</protein>
<evidence type="ECO:0000313" key="2">
    <source>
        <dbReference type="EMBL" id="QKX51604.1"/>
    </source>
</evidence>
<proteinExistence type="predicted"/>
<gene>
    <name evidence="2" type="ORF">HF394_14100</name>
</gene>
<sequence>MKKQMKKSELKDRSDIWNAVIVELTNHDFPSDNALLNECNLVFQYYSEMESGGHEILLNWTQDYIREVGIAHYSSELTAALEKIGATDYAQIEKTYGEQLWRLFTALENEEIEEEAFYEVVEKADEEYYALDGKLEQLLESYFVDIHMELFEVI</sequence>
<dbReference type="AlphaFoldDB" id="A0A7H8QC48"/>
<dbReference type="InterPro" id="IPR025402">
    <property type="entry name" value="DMP19_C"/>
</dbReference>